<name>A0A8J3C724_9PSEU</name>
<feature type="domain" description="AMP-dependent synthetase/ligase" evidence="5">
    <location>
        <begin position="24"/>
        <end position="420"/>
    </location>
</feature>
<dbReference type="GO" id="GO:0005886">
    <property type="term" value="C:plasma membrane"/>
    <property type="evidence" value="ECO:0007669"/>
    <property type="project" value="TreeGrafter"/>
</dbReference>
<evidence type="ECO:0000256" key="1">
    <source>
        <dbReference type="ARBA" id="ARBA00006432"/>
    </source>
</evidence>
<dbReference type="SUPFAM" id="SSF56801">
    <property type="entry name" value="Acetyl-CoA synthetase-like"/>
    <property type="match status" value="1"/>
</dbReference>
<dbReference type="RefSeq" id="WP_189055511.1">
    <property type="nucleotide sequence ID" value="NZ_BMMK01000005.1"/>
</dbReference>
<proteinExistence type="inferred from homology"/>
<dbReference type="InterPro" id="IPR045851">
    <property type="entry name" value="AMP-bd_C_sf"/>
</dbReference>
<dbReference type="AlphaFoldDB" id="A0A8J3C724"/>
<dbReference type="Gene3D" id="3.30.300.30">
    <property type="match status" value="1"/>
</dbReference>
<dbReference type="PANTHER" id="PTHR22754:SF32">
    <property type="entry name" value="DISCO-INTERACTING PROTEIN 2"/>
    <property type="match status" value="1"/>
</dbReference>
<evidence type="ECO:0000259" key="6">
    <source>
        <dbReference type="Pfam" id="PF23024"/>
    </source>
</evidence>
<keyword evidence="8" id="KW-1185">Reference proteome</keyword>
<evidence type="ECO:0000256" key="4">
    <source>
        <dbReference type="ARBA" id="ARBA00023098"/>
    </source>
</evidence>
<dbReference type="PANTHER" id="PTHR22754">
    <property type="entry name" value="DISCO-INTERACTING PROTEIN 2 DIP2 -RELATED"/>
    <property type="match status" value="1"/>
</dbReference>
<organism evidence="7 8">
    <name type="scientific">Longimycelium tulufanense</name>
    <dbReference type="NCBI Taxonomy" id="907463"/>
    <lineage>
        <taxon>Bacteria</taxon>
        <taxon>Bacillati</taxon>
        <taxon>Actinomycetota</taxon>
        <taxon>Actinomycetes</taxon>
        <taxon>Pseudonocardiales</taxon>
        <taxon>Pseudonocardiaceae</taxon>
        <taxon>Longimycelium</taxon>
    </lineage>
</organism>
<evidence type="ECO:0000256" key="3">
    <source>
        <dbReference type="ARBA" id="ARBA00022832"/>
    </source>
</evidence>
<keyword evidence="4" id="KW-0443">Lipid metabolism</keyword>
<dbReference type="GO" id="GO:0016874">
    <property type="term" value="F:ligase activity"/>
    <property type="evidence" value="ECO:0007669"/>
    <property type="project" value="UniProtKB-KW"/>
</dbReference>
<sequence length="595" mass="64527">MALDQTSAPVGALAGWTLTDWLARWSVERADRPAFSYVDFGSDPEGTTDTLTWSELNRRVRALAVRLRESGARRESRAAILAPQGTGYVVAFLGCFAAGTIGVPLLPPDAPGQSDRLLAVLGDCDAEFVLTTRDILPAVQAFLDRHPAPRPKELIAVDELDLDAADRYTRPVVTGDDVAYLQYTSGSTRVPSGALISHANIVANVEQALEAHNAHADAVGVNWLPLFHDMGLVATVGVPLLLGNESVFMAPFAFVQRPIRWLRLLSRHSPCYGAAPNFAYDHCVRVSTQDRETLDLGGVHWLLNGGEPVKPGTMERFAEIFAPHGLNPRALRPSFGLAEATVMVSTTRAPHVVAFDARLLGAGQVRPVAPDSPRARRLVSVGQPAGQHVRIVDPDRLTELPADRVGEIWAHGPNIAGGYWGDEQRSLATFHARLTDPSPGTPEGRWLRTGDLGFVHDGHLYVTGRIKDLIIVDGENHYPQDIETTVEGVHPAVRRDRVAAFGIADGEEERVVVVAEVVRREVPGEADRAELARRVRRAVVAAHNVRLHDLVLVRPGGIPRTSSGKIQRSACRARYEAGELPLLPPTGEGRTEPPG</sequence>
<evidence type="ECO:0000256" key="2">
    <source>
        <dbReference type="ARBA" id="ARBA00022598"/>
    </source>
</evidence>
<dbReference type="FunFam" id="3.40.50.12780:FF:000013">
    <property type="entry name" value="Long-chain-fatty-acid--AMP ligase FadD32"/>
    <property type="match status" value="1"/>
</dbReference>
<reference evidence="7" key="1">
    <citation type="journal article" date="2014" name="Int. J. Syst. Evol. Microbiol.">
        <title>Complete genome sequence of Corynebacterium casei LMG S-19264T (=DSM 44701T), isolated from a smear-ripened cheese.</title>
        <authorList>
            <consortium name="US DOE Joint Genome Institute (JGI-PGF)"/>
            <person name="Walter F."/>
            <person name="Albersmeier A."/>
            <person name="Kalinowski J."/>
            <person name="Ruckert C."/>
        </authorList>
    </citation>
    <scope>NUCLEOTIDE SEQUENCE</scope>
    <source>
        <strain evidence="7">CGMCC 4.5737</strain>
    </source>
</reference>
<evidence type="ECO:0000313" key="7">
    <source>
        <dbReference type="EMBL" id="GGM46002.1"/>
    </source>
</evidence>
<dbReference type="Gene3D" id="3.40.50.12780">
    <property type="entry name" value="N-terminal domain of ligase-like"/>
    <property type="match status" value="1"/>
</dbReference>
<dbReference type="InterPro" id="IPR040097">
    <property type="entry name" value="FAAL/FAAC"/>
</dbReference>
<dbReference type="InterPro" id="IPR042099">
    <property type="entry name" value="ANL_N_sf"/>
</dbReference>
<dbReference type="GO" id="GO:0071766">
    <property type="term" value="P:Actinobacterium-type cell wall biogenesis"/>
    <property type="evidence" value="ECO:0007669"/>
    <property type="project" value="UniProtKB-ARBA"/>
</dbReference>
<comment type="caution">
    <text evidence="7">The sequence shown here is derived from an EMBL/GenBank/DDBJ whole genome shotgun (WGS) entry which is preliminary data.</text>
</comment>
<dbReference type="GO" id="GO:0070566">
    <property type="term" value="F:adenylyltransferase activity"/>
    <property type="evidence" value="ECO:0007669"/>
    <property type="project" value="TreeGrafter"/>
</dbReference>
<keyword evidence="3" id="KW-0276">Fatty acid metabolism</keyword>
<dbReference type="CDD" id="cd05931">
    <property type="entry name" value="FAAL"/>
    <property type="match status" value="1"/>
</dbReference>
<comment type="similarity">
    <text evidence="1">Belongs to the ATP-dependent AMP-binding enzyme family.</text>
</comment>
<dbReference type="EMBL" id="BMMK01000005">
    <property type="protein sequence ID" value="GGM46002.1"/>
    <property type="molecule type" value="Genomic_DNA"/>
</dbReference>
<dbReference type="Proteomes" id="UP000637578">
    <property type="component" value="Unassembled WGS sequence"/>
</dbReference>
<evidence type="ECO:0000313" key="8">
    <source>
        <dbReference type="Proteomes" id="UP000637578"/>
    </source>
</evidence>
<dbReference type="InterPro" id="IPR000873">
    <property type="entry name" value="AMP-dep_synth/lig_dom"/>
</dbReference>
<dbReference type="GO" id="GO:0006633">
    <property type="term" value="P:fatty acid biosynthetic process"/>
    <property type="evidence" value="ECO:0007669"/>
    <property type="project" value="TreeGrafter"/>
</dbReference>
<reference evidence="7" key="2">
    <citation type="submission" date="2020-09" db="EMBL/GenBank/DDBJ databases">
        <authorList>
            <person name="Sun Q."/>
            <person name="Zhou Y."/>
        </authorList>
    </citation>
    <scope>NUCLEOTIDE SEQUENCE</scope>
    <source>
        <strain evidence="7">CGMCC 4.5737</strain>
    </source>
</reference>
<evidence type="ECO:0000259" key="5">
    <source>
        <dbReference type="Pfam" id="PF00501"/>
    </source>
</evidence>
<protein>
    <submittedName>
        <fullName evidence="7">Acyl-CoA synthetase</fullName>
    </submittedName>
</protein>
<accession>A0A8J3C724</accession>
<gene>
    <name evidence="7" type="ORF">GCM10012275_16240</name>
</gene>
<dbReference type="Pfam" id="PF23024">
    <property type="entry name" value="AMP-dom_DIP2-like"/>
    <property type="match status" value="1"/>
</dbReference>
<dbReference type="InterPro" id="IPR025110">
    <property type="entry name" value="AMP-bd_C"/>
</dbReference>
<feature type="domain" description="AMP-binding enzyme C-terminal" evidence="6">
    <location>
        <begin position="468"/>
        <end position="581"/>
    </location>
</feature>
<dbReference type="Pfam" id="PF00501">
    <property type="entry name" value="AMP-binding"/>
    <property type="match status" value="1"/>
</dbReference>
<keyword evidence="2" id="KW-0436">Ligase</keyword>